<comment type="caution">
    <text evidence="4">The sequence shown here is derived from an EMBL/GenBank/DDBJ whole genome shotgun (WGS) entry which is preliminary data.</text>
</comment>
<dbReference type="RefSeq" id="WP_207704752.1">
    <property type="nucleotide sequence ID" value="NZ_JAFREL020000003.1"/>
</dbReference>
<evidence type="ECO:0000256" key="1">
    <source>
        <dbReference type="ARBA" id="ARBA00022692"/>
    </source>
</evidence>
<dbReference type="Pfam" id="PF07155">
    <property type="entry name" value="ECF-ribofla_trS"/>
    <property type="match status" value="1"/>
</dbReference>
<dbReference type="EMBL" id="JAFREL020000003">
    <property type="protein sequence ID" value="MEO1772014.1"/>
    <property type="molecule type" value="Genomic_DNA"/>
</dbReference>
<dbReference type="PANTHER" id="PTHR37815:SF3">
    <property type="entry name" value="UPF0397 PROTEIN SPR0429"/>
    <property type="match status" value="1"/>
</dbReference>
<accession>A0ABV0EWR1</accession>
<proteinExistence type="predicted"/>
<keyword evidence="5" id="KW-1185">Reference proteome</keyword>
<name>A0ABV0EWR1_9ENTE</name>
<sequence>MNSDKKVQTLVLIALFTALTIAGTMIKIPLPTGAFIHFGNAVVLLAVLLTGYWQGSLAGGLGFFIFDLFNGYANEAPYFLIESFVVGAAAYAGFLLFKKNPKMVWQIVIIGIMAGIAKFIMSVIKATIMSMIAGAQIKPAFFAALATMPATVINIFSTIIIVSLVYFPLRRAMQTIFHNQPINSKS</sequence>
<feature type="transmembrane region" description="Helical" evidence="3">
    <location>
        <begin position="78"/>
        <end position="97"/>
    </location>
</feature>
<gene>
    <name evidence="4" type="ORF">JZO67_003996</name>
</gene>
<dbReference type="Gene3D" id="1.10.1760.20">
    <property type="match status" value="1"/>
</dbReference>
<evidence type="ECO:0000256" key="2">
    <source>
        <dbReference type="ARBA" id="ARBA00022989"/>
    </source>
</evidence>
<feature type="transmembrane region" description="Helical" evidence="3">
    <location>
        <begin position="42"/>
        <end position="66"/>
    </location>
</feature>
<keyword evidence="2 3" id="KW-1133">Transmembrane helix</keyword>
<protein>
    <recommendedName>
        <fullName evidence="6">ECF transporter S component</fullName>
    </recommendedName>
</protein>
<dbReference type="PANTHER" id="PTHR37815">
    <property type="entry name" value="UPF0397 PROTEIN BC_2624-RELATED"/>
    <property type="match status" value="1"/>
</dbReference>
<reference evidence="4 5" key="1">
    <citation type="submission" date="2024-02" db="EMBL/GenBank/DDBJ databases">
        <title>The Genome Sequence of Enterococcus sp. DIV0159.</title>
        <authorList>
            <person name="Earl A."/>
            <person name="Manson A."/>
            <person name="Gilmore M."/>
            <person name="Sanders J."/>
            <person name="Shea T."/>
            <person name="Howe W."/>
            <person name="Livny J."/>
            <person name="Cuomo C."/>
            <person name="Neafsey D."/>
            <person name="Birren B."/>
        </authorList>
    </citation>
    <scope>NUCLEOTIDE SEQUENCE [LARGE SCALE GENOMIC DNA]</scope>
    <source>
        <strain evidence="4 5">665A</strain>
    </source>
</reference>
<keyword evidence="1 3" id="KW-0812">Transmembrane</keyword>
<evidence type="ECO:0008006" key="6">
    <source>
        <dbReference type="Google" id="ProtNLM"/>
    </source>
</evidence>
<dbReference type="InterPro" id="IPR009825">
    <property type="entry name" value="ECF_substrate-spec-like"/>
</dbReference>
<feature type="transmembrane region" description="Helical" evidence="3">
    <location>
        <begin position="140"/>
        <end position="167"/>
    </location>
</feature>
<feature type="transmembrane region" description="Helical" evidence="3">
    <location>
        <begin position="12"/>
        <end position="30"/>
    </location>
</feature>
<dbReference type="Proteomes" id="UP000664357">
    <property type="component" value="Unassembled WGS sequence"/>
</dbReference>
<evidence type="ECO:0000256" key="3">
    <source>
        <dbReference type="SAM" id="Phobius"/>
    </source>
</evidence>
<evidence type="ECO:0000313" key="5">
    <source>
        <dbReference type="Proteomes" id="UP000664357"/>
    </source>
</evidence>
<keyword evidence="3" id="KW-0472">Membrane</keyword>
<feature type="transmembrane region" description="Helical" evidence="3">
    <location>
        <begin position="104"/>
        <end position="128"/>
    </location>
</feature>
<organism evidence="4 5">
    <name type="scientific">Candidatus Enterococcus ferrettii</name>
    <dbReference type="NCBI Taxonomy" id="2815324"/>
    <lineage>
        <taxon>Bacteria</taxon>
        <taxon>Bacillati</taxon>
        <taxon>Bacillota</taxon>
        <taxon>Bacilli</taxon>
        <taxon>Lactobacillales</taxon>
        <taxon>Enterococcaceae</taxon>
        <taxon>Enterococcus</taxon>
    </lineage>
</organism>
<evidence type="ECO:0000313" key="4">
    <source>
        <dbReference type="EMBL" id="MEO1772014.1"/>
    </source>
</evidence>